<dbReference type="PANTHER" id="PTHR19446">
    <property type="entry name" value="REVERSE TRANSCRIPTASES"/>
    <property type="match status" value="1"/>
</dbReference>
<dbReference type="InterPro" id="IPR000477">
    <property type="entry name" value="RT_dom"/>
</dbReference>
<feature type="compositionally biased region" description="Acidic residues" evidence="2">
    <location>
        <begin position="31"/>
        <end position="42"/>
    </location>
</feature>
<organism evidence="4 5">
    <name type="scientific">Muraenolepis orangiensis</name>
    <name type="common">Patagonian moray cod</name>
    <dbReference type="NCBI Taxonomy" id="630683"/>
    <lineage>
        <taxon>Eukaryota</taxon>
        <taxon>Metazoa</taxon>
        <taxon>Chordata</taxon>
        <taxon>Craniata</taxon>
        <taxon>Vertebrata</taxon>
        <taxon>Euteleostomi</taxon>
        <taxon>Actinopterygii</taxon>
        <taxon>Neopterygii</taxon>
        <taxon>Teleostei</taxon>
        <taxon>Neoteleostei</taxon>
        <taxon>Acanthomorphata</taxon>
        <taxon>Zeiogadaria</taxon>
        <taxon>Gadariae</taxon>
        <taxon>Gadiformes</taxon>
        <taxon>Muraenolepidoidei</taxon>
        <taxon>Muraenolepididae</taxon>
        <taxon>Muraenolepis</taxon>
    </lineage>
</organism>
<proteinExistence type="predicted"/>
<feature type="coiled-coil region" evidence="1">
    <location>
        <begin position="78"/>
        <end position="105"/>
    </location>
</feature>
<dbReference type="AlphaFoldDB" id="A0A9Q0EL75"/>
<evidence type="ECO:0000256" key="2">
    <source>
        <dbReference type="SAM" id="MobiDB-lite"/>
    </source>
</evidence>
<sequence>MVRPSKERPCRQQGPVDRSQTTRKARVSENSDSEGCDCDMSDMSDVRKPQERRVCMEKLITRFLQDTKNMKGHTLNVTRDITRSMKDLEIDIVELERRVESTGDRGQIEALKSKKKVLADLLGTRITEQLLSKALANRLREVMDQVVHRDQAYCVPGRSIVDNVCLIRDVSEVSASLAFDRVEHQYLWKVMESFGFSAGLIAKIKVLYQDIESVLKFNGGLCAPFKVGRGIGQGCALSGMLYTISVEPVLKKIRTTLNGLPVPGVEKSMVLSAYADDIGVFINSQSEVL</sequence>
<feature type="region of interest" description="Disordered" evidence="2">
    <location>
        <begin position="1"/>
        <end position="43"/>
    </location>
</feature>
<dbReference type="EMBL" id="JANIIK010000039">
    <property type="protein sequence ID" value="KAJ3609390.1"/>
    <property type="molecule type" value="Genomic_DNA"/>
</dbReference>
<feature type="domain" description="Reverse transcriptase" evidence="3">
    <location>
        <begin position="130"/>
        <end position="287"/>
    </location>
</feature>
<name>A0A9Q0EL75_9TELE</name>
<feature type="compositionally biased region" description="Basic and acidic residues" evidence="2">
    <location>
        <begin position="1"/>
        <end position="10"/>
    </location>
</feature>
<keyword evidence="1" id="KW-0175">Coiled coil</keyword>
<evidence type="ECO:0000313" key="4">
    <source>
        <dbReference type="EMBL" id="KAJ3609390.1"/>
    </source>
</evidence>
<dbReference type="Pfam" id="PF00078">
    <property type="entry name" value="RVT_1"/>
    <property type="match status" value="1"/>
</dbReference>
<reference evidence="4" key="1">
    <citation type="submission" date="2022-07" db="EMBL/GenBank/DDBJ databases">
        <title>Chromosome-level genome of Muraenolepis orangiensis.</title>
        <authorList>
            <person name="Kim J."/>
        </authorList>
    </citation>
    <scope>NUCLEOTIDE SEQUENCE</scope>
    <source>
        <strain evidence="4">KU_S4_2022</strain>
        <tissue evidence="4">Muscle</tissue>
    </source>
</reference>
<gene>
    <name evidence="4" type="ORF">NHX12_023913</name>
</gene>
<evidence type="ECO:0000313" key="5">
    <source>
        <dbReference type="Proteomes" id="UP001148018"/>
    </source>
</evidence>
<dbReference type="OrthoDB" id="416119at2759"/>
<comment type="caution">
    <text evidence="4">The sequence shown here is derived from an EMBL/GenBank/DDBJ whole genome shotgun (WGS) entry which is preliminary data.</text>
</comment>
<accession>A0A9Q0EL75</accession>
<evidence type="ECO:0000259" key="3">
    <source>
        <dbReference type="Pfam" id="PF00078"/>
    </source>
</evidence>
<evidence type="ECO:0000256" key="1">
    <source>
        <dbReference type="SAM" id="Coils"/>
    </source>
</evidence>
<dbReference type="Proteomes" id="UP001148018">
    <property type="component" value="Unassembled WGS sequence"/>
</dbReference>
<protein>
    <recommendedName>
        <fullName evidence="3">Reverse transcriptase domain-containing protein</fullName>
    </recommendedName>
</protein>
<dbReference type="SUPFAM" id="SSF56672">
    <property type="entry name" value="DNA/RNA polymerases"/>
    <property type="match status" value="1"/>
</dbReference>
<keyword evidence="5" id="KW-1185">Reference proteome</keyword>
<dbReference type="InterPro" id="IPR043502">
    <property type="entry name" value="DNA/RNA_pol_sf"/>
</dbReference>